<evidence type="ECO:0000313" key="10">
    <source>
        <dbReference type="Proteomes" id="UP000183339"/>
    </source>
</evidence>
<feature type="domain" description="Alpha-carbonic anhydrase" evidence="8">
    <location>
        <begin position="22"/>
        <end position="243"/>
    </location>
</feature>
<keyword evidence="5" id="KW-0456">Lyase</keyword>
<reference evidence="9 10" key="1">
    <citation type="submission" date="2016-10" db="EMBL/GenBank/DDBJ databases">
        <authorList>
            <person name="de Groot N.N."/>
        </authorList>
    </citation>
    <scope>NUCLEOTIDE SEQUENCE [LARGE SCALE GENOMIC DNA]</scope>
    <source>
        <strain evidence="9 10">Nl7</strain>
    </source>
</reference>
<feature type="chain" id="PRO_5010267644" description="carbonic anhydrase" evidence="7">
    <location>
        <begin position="28"/>
        <end position="313"/>
    </location>
</feature>
<dbReference type="RefSeq" id="WP_074705243.1">
    <property type="nucleotide sequence ID" value="NZ_FOHI01000002.1"/>
</dbReference>
<protein>
    <recommendedName>
        <fullName evidence="2">carbonic anhydrase</fullName>
        <ecNumber evidence="2">4.2.1.1</ecNumber>
    </recommendedName>
</protein>
<dbReference type="InterPro" id="IPR036398">
    <property type="entry name" value="CA_dom_sf"/>
</dbReference>
<dbReference type="InterPro" id="IPR041891">
    <property type="entry name" value="Alpha_CA_prokaryot-like"/>
</dbReference>
<dbReference type="NCBIfam" id="TIGR02595">
    <property type="entry name" value="PEP_CTERM"/>
    <property type="match status" value="1"/>
</dbReference>
<evidence type="ECO:0000256" key="1">
    <source>
        <dbReference type="ARBA" id="ARBA00010718"/>
    </source>
</evidence>
<organism evidence="9 10">
    <name type="scientific">Nitrosospira multiformis</name>
    <dbReference type="NCBI Taxonomy" id="1231"/>
    <lineage>
        <taxon>Bacteria</taxon>
        <taxon>Pseudomonadati</taxon>
        <taxon>Pseudomonadota</taxon>
        <taxon>Betaproteobacteria</taxon>
        <taxon>Nitrosomonadales</taxon>
        <taxon>Nitrosomonadaceae</taxon>
        <taxon>Nitrosospira</taxon>
    </lineage>
</organism>
<evidence type="ECO:0000259" key="8">
    <source>
        <dbReference type="PROSITE" id="PS51144"/>
    </source>
</evidence>
<evidence type="ECO:0000256" key="7">
    <source>
        <dbReference type="SAM" id="SignalP"/>
    </source>
</evidence>
<gene>
    <name evidence="9" type="ORF">SAMN05216412_102291</name>
</gene>
<dbReference type="PANTHER" id="PTHR18952">
    <property type="entry name" value="CARBONIC ANHYDRASE"/>
    <property type="match status" value="1"/>
</dbReference>
<evidence type="ECO:0000256" key="6">
    <source>
        <dbReference type="ARBA" id="ARBA00048348"/>
    </source>
</evidence>
<dbReference type="AlphaFoldDB" id="A0A1I0AKK1"/>
<evidence type="ECO:0000256" key="2">
    <source>
        <dbReference type="ARBA" id="ARBA00012925"/>
    </source>
</evidence>
<dbReference type="InterPro" id="IPR001148">
    <property type="entry name" value="CA_dom"/>
</dbReference>
<dbReference type="PANTHER" id="PTHR18952:SF265">
    <property type="entry name" value="CARBONIC ANHYDRASE"/>
    <property type="match status" value="1"/>
</dbReference>
<evidence type="ECO:0000256" key="4">
    <source>
        <dbReference type="ARBA" id="ARBA00022833"/>
    </source>
</evidence>
<evidence type="ECO:0000256" key="5">
    <source>
        <dbReference type="ARBA" id="ARBA00023239"/>
    </source>
</evidence>
<feature type="signal peptide" evidence="7">
    <location>
        <begin position="1"/>
        <end position="27"/>
    </location>
</feature>
<dbReference type="InterPro" id="IPR023561">
    <property type="entry name" value="Carbonic_anhydrase_a-class"/>
</dbReference>
<dbReference type="Pfam" id="PF07589">
    <property type="entry name" value="PEP-CTERM"/>
    <property type="match status" value="1"/>
</dbReference>
<dbReference type="Pfam" id="PF00194">
    <property type="entry name" value="Carb_anhydrase"/>
    <property type="match status" value="1"/>
</dbReference>
<proteinExistence type="inferred from homology"/>
<dbReference type="GO" id="GO:0008270">
    <property type="term" value="F:zinc ion binding"/>
    <property type="evidence" value="ECO:0007669"/>
    <property type="project" value="InterPro"/>
</dbReference>
<dbReference type="SMART" id="SM01057">
    <property type="entry name" value="Carb_anhydrase"/>
    <property type="match status" value="1"/>
</dbReference>
<comment type="similarity">
    <text evidence="1">Belongs to the alpha-carbonic anhydrase family.</text>
</comment>
<dbReference type="EMBL" id="FOHI01000002">
    <property type="protein sequence ID" value="SES94811.1"/>
    <property type="molecule type" value="Genomic_DNA"/>
</dbReference>
<dbReference type="EC" id="4.2.1.1" evidence="2"/>
<keyword evidence="4" id="KW-0862">Zinc</keyword>
<dbReference type="SUPFAM" id="SSF51069">
    <property type="entry name" value="Carbonic anhydrase"/>
    <property type="match status" value="1"/>
</dbReference>
<keyword evidence="7" id="KW-0732">Signal</keyword>
<dbReference type="GO" id="GO:0004089">
    <property type="term" value="F:carbonate dehydratase activity"/>
    <property type="evidence" value="ECO:0007669"/>
    <property type="project" value="UniProtKB-EC"/>
</dbReference>
<keyword evidence="3" id="KW-0479">Metal-binding</keyword>
<evidence type="ECO:0000256" key="3">
    <source>
        <dbReference type="ARBA" id="ARBA00022723"/>
    </source>
</evidence>
<dbReference type="CDD" id="cd03124">
    <property type="entry name" value="alpha_CA_prokaryotic_like"/>
    <property type="match status" value="1"/>
</dbReference>
<evidence type="ECO:0000313" key="9">
    <source>
        <dbReference type="EMBL" id="SES94811.1"/>
    </source>
</evidence>
<sequence>MNETSRSLRVAVLAAVLFLLSFNTAYAGTLASNLELMEAQSPIDIRSNSTYYGNLPKLNFNLSSDTPLTVINNGSPDHESTIRANVSPGEGTLMLSGHQWNLAQFHFHTPSEHLINGRASPMEMHLVFSDAANNLLVVGRDIEQGLFKNQALAPIFSDLPKTTDETLNIEHFNLNNLLPNYLGSFRYSGSLTTPPFTEGVSWVELASPLYLSGSQINAFKSLFPEGNSREIQDLNGRIVLTDVPGFVSIHGDSNPDLLGTLIPGLEANVSVTADLSKLATSVPEPSTYAMLLAGLAVISFIGLKRGARSAGTA</sequence>
<name>A0A1I0AKK1_9PROT</name>
<dbReference type="Proteomes" id="UP000183339">
    <property type="component" value="Unassembled WGS sequence"/>
</dbReference>
<dbReference type="PROSITE" id="PS51144">
    <property type="entry name" value="ALPHA_CA_2"/>
    <property type="match status" value="1"/>
</dbReference>
<dbReference type="Gene3D" id="3.10.200.10">
    <property type="entry name" value="Alpha carbonic anhydrase"/>
    <property type="match status" value="1"/>
</dbReference>
<accession>A0A1I0AKK1</accession>
<dbReference type="OrthoDB" id="5327615at2"/>
<dbReference type="InterPro" id="IPR013424">
    <property type="entry name" value="Ice-binding_C"/>
</dbReference>
<comment type="catalytic activity">
    <reaction evidence="6">
        <text>hydrogencarbonate + H(+) = CO2 + H2O</text>
        <dbReference type="Rhea" id="RHEA:10748"/>
        <dbReference type="ChEBI" id="CHEBI:15377"/>
        <dbReference type="ChEBI" id="CHEBI:15378"/>
        <dbReference type="ChEBI" id="CHEBI:16526"/>
        <dbReference type="ChEBI" id="CHEBI:17544"/>
        <dbReference type="EC" id="4.2.1.1"/>
    </reaction>
</comment>